<organism evidence="2 3">
    <name type="scientific">Meganyctiphanes norvegica</name>
    <name type="common">Northern krill</name>
    <name type="synonym">Thysanopoda norvegica</name>
    <dbReference type="NCBI Taxonomy" id="48144"/>
    <lineage>
        <taxon>Eukaryota</taxon>
        <taxon>Metazoa</taxon>
        <taxon>Ecdysozoa</taxon>
        <taxon>Arthropoda</taxon>
        <taxon>Crustacea</taxon>
        <taxon>Multicrustacea</taxon>
        <taxon>Malacostraca</taxon>
        <taxon>Eumalacostraca</taxon>
        <taxon>Eucarida</taxon>
        <taxon>Euphausiacea</taxon>
        <taxon>Euphausiidae</taxon>
        <taxon>Meganyctiphanes</taxon>
    </lineage>
</organism>
<dbReference type="Proteomes" id="UP001497623">
    <property type="component" value="Unassembled WGS sequence"/>
</dbReference>
<evidence type="ECO:0000259" key="1">
    <source>
        <dbReference type="PROSITE" id="PS51886"/>
    </source>
</evidence>
<proteinExistence type="predicted"/>
<sequence length="155" mass="17836">MFALALDEEWRDSKHFFGGENCRLMHLTPEYKIIDSGAKTVYFNVTSRGFPTGLHVGLDSTNRTLTIDIDLSLVTYKGIPFRLEAIEVWGCGTTEAKEAQNEVKLREIKDVEKRRKVNLNSVDWKDNPDRYLLELAGTRSNYAMYDRKTQHTDST</sequence>
<feature type="domain" description="TLDc" evidence="1">
    <location>
        <begin position="1"/>
        <end position="92"/>
    </location>
</feature>
<dbReference type="PROSITE" id="PS51886">
    <property type="entry name" value="TLDC"/>
    <property type="match status" value="1"/>
</dbReference>
<gene>
    <name evidence="2" type="ORF">MNOR_LOCUS6079</name>
</gene>
<evidence type="ECO:0000313" key="3">
    <source>
        <dbReference type="Proteomes" id="UP001497623"/>
    </source>
</evidence>
<reference evidence="2 3" key="1">
    <citation type="submission" date="2024-05" db="EMBL/GenBank/DDBJ databases">
        <authorList>
            <person name="Wallberg A."/>
        </authorList>
    </citation>
    <scope>NUCLEOTIDE SEQUENCE [LARGE SCALE GENOMIC DNA]</scope>
</reference>
<name>A0AAV2Q1R9_MEGNR</name>
<protein>
    <recommendedName>
        <fullName evidence="1">TLDc domain-containing protein</fullName>
    </recommendedName>
</protein>
<dbReference type="Pfam" id="PF07534">
    <property type="entry name" value="TLD"/>
    <property type="match status" value="1"/>
</dbReference>
<dbReference type="AlphaFoldDB" id="A0AAV2Q1R9"/>
<evidence type="ECO:0000313" key="2">
    <source>
        <dbReference type="EMBL" id="CAL4066993.1"/>
    </source>
</evidence>
<comment type="caution">
    <text evidence="2">The sequence shown here is derived from an EMBL/GenBank/DDBJ whole genome shotgun (WGS) entry which is preliminary data.</text>
</comment>
<dbReference type="InterPro" id="IPR006571">
    <property type="entry name" value="TLDc_dom"/>
</dbReference>
<dbReference type="EMBL" id="CAXKWB010002447">
    <property type="protein sequence ID" value="CAL4066993.1"/>
    <property type="molecule type" value="Genomic_DNA"/>
</dbReference>
<keyword evidence="3" id="KW-1185">Reference proteome</keyword>
<accession>A0AAV2Q1R9</accession>